<sequence length="86" mass="9528">MQTCMREVGELAREHRRGQWNNDAHTPDDPTPGGYRDYTGMVPMLATTLRLLAAHGPHGPVWWRYGHMTWQALADALVAGWASGAG</sequence>
<dbReference type="EMBL" id="BNAT01000016">
    <property type="protein sequence ID" value="GHE29850.1"/>
    <property type="molecule type" value="Genomic_DNA"/>
</dbReference>
<accession>A0A918YZW0</accession>
<name>A0A918YZW0_9ACTN</name>
<comment type="caution">
    <text evidence="2">The sequence shown here is derived from an EMBL/GenBank/DDBJ whole genome shotgun (WGS) entry which is preliminary data.</text>
</comment>
<evidence type="ECO:0000313" key="3">
    <source>
        <dbReference type="Proteomes" id="UP000603227"/>
    </source>
</evidence>
<dbReference type="RefSeq" id="WP_055539549.1">
    <property type="nucleotide sequence ID" value="NZ_BNAT01000016.1"/>
</dbReference>
<gene>
    <name evidence="2" type="ORF">GCM10017771_45630</name>
</gene>
<dbReference type="Proteomes" id="UP000603227">
    <property type="component" value="Unassembled WGS sequence"/>
</dbReference>
<protein>
    <submittedName>
        <fullName evidence="2">Uncharacterized protein</fullName>
    </submittedName>
</protein>
<proteinExistence type="predicted"/>
<dbReference type="AlphaFoldDB" id="A0A918YZW0"/>
<evidence type="ECO:0000256" key="1">
    <source>
        <dbReference type="SAM" id="MobiDB-lite"/>
    </source>
</evidence>
<evidence type="ECO:0000313" key="2">
    <source>
        <dbReference type="EMBL" id="GHE29850.1"/>
    </source>
</evidence>
<keyword evidence="3" id="KW-1185">Reference proteome</keyword>
<feature type="region of interest" description="Disordered" evidence="1">
    <location>
        <begin position="13"/>
        <end position="36"/>
    </location>
</feature>
<reference evidence="2" key="2">
    <citation type="submission" date="2020-09" db="EMBL/GenBank/DDBJ databases">
        <authorList>
            <person name="Sun Q."/>
            <person name="Zhou Y."/>
        </authorList>
    </citation>
    <scope>NUCLEOTIDE SEQUENCE</scope>
    <source>
        <strain evidence="2">CGMCC 4.7403</strain>
    </source>
</reference>
<organism evidence="2 3">
    <name type="scientific">Streptomyces capitiformicae</name>
    <dbReference type="NCBI Taxonomy" id="2014920"/>
    <lineage>
        <taxon>Bacteria</taxon>
        <taxon>Bacillati</taxon>
        <taxon>Actinomycetota</taxon>
        <taxon>Actinomycetes</taxon>
        <taxon>Kitasatosporales</taxon>
        <taxon>Streptomycetaceae</taxon>
        <taxon>Streptomyces</taxon>
    </lineage>
</organism>
<reference evidence="2" key="1">
    <citation type="journal article" date="2014" name="Int. J. Syst. Evol. Microbiol.">
        <title>Complete genome sequence of Corynebacterium casei LMG S-19264T (=DSM 44701T), isolated from a smear-ripened cheese.</title>
        <authorList>
            <consortium name="US DOE Joint Genome Institute (JGI-PGF)"/>
            <person name="Walter F."/>
            <person name="Albersmeier A."/>
            <person name="Kalinowski J."/>
            <person name="Ruckert C."/>
        </authorList>
    </citation>
    <scope>NUCLEOTIDE SEQUENCE</scope>
    <source>
        <strain evidence="2">CGMCC 4.7403</strain>
    </source>
</reference>